<evidence type="ECO:0000313" key="3">
    <source>
        <dbReference type="Proteomes" id="UP001295444"/>
    </source>
</evidence>
<evidence type="ECO:0000256" key="1">
    <source>
        <dbReference type="SAM" id="MobiDB-lite"/>
    </source>
</evidence>
<dbReference type="AlphaFoldDB" id="A0AAD1W6C0"/>
<gene>
    <name evidence="2" type="ORF">PECUL_23A005689</name>
</gene>
<feature type="region of interest" description="Disordered" evidence="1">
    <location>
        <begin position="16"/>
        <end position="83"/>
    </location>
</feature>
<accession>A0AAD1W6C0</accession>
<protein>
    <submittedName>
        <fullName evidence="2">Uncharacterized protein</fullName>
    </submittedName>
</protein>
<reference evidence="2" key="1">
    <citation type="submission" date="2022-03" db="EMBL/GenBank/DDBJ databases">
        <authorList>
            <person name="Alioto T."/>
            <person name="Alioto T."/>
            <person name="Gomez Garrido J."/>
        </authorList>
    </citation>
    <scope>NUCLEOTIDE SEQUENCE</scope>
</reference>
<proteinExistence type="predicted"/>
<evidence type="ECO:0000313" key="2">
    <source>
        <dbReference type="EMBL" id="CAH2293776.1"/>
    </source>
</evidence>
<dbReference type="Proteomes" id="UP001295444">
    <property type="component" value="Chromosome 05"/>
</dbReference>
<keyword evidence="3" id="KW-1185">Reference proteome</keyword>
<name>A0AAD1W6C0_PELCU</name>
<dbReference type="EMBL" id="OW240916">
    <property type="protein sequence ID" value="CAH2293776.1"/>
    <property type="molecule type" value="Genomic_DNA"/>
</dbReference>
<sequence length="130" mass="14461">MDPAYNYPLLAFKAAARPRRHRKPTMGETNSSYPSTCTRYHSQASKPTGQPSRSGIPSARATPHNPALKRYLPGPGVDMSSPRIYHLHSSEVSSHRMLPKNADRRPVPAIHAAAYKHHLPIAMLAYPRQT</sequence>
<organism evidence="2 3">
    <name type="scientific">Pelobates cultripes</name>
    <name type="common">Western spadefoot toad</name>
    <dbReference type="NCBI Taxonomy" id="61616"/>
    <lineage>
        <taxon>Eukaryota</taxon>
        <taxon>Metazoa</taxon>
        <taxon>Chordata</taxon>
        <taxon>Craniata</taxon>
        <taxon>Vertebrata</taxon>
        <taxon>Euteleostomi</taxon>
        <taxon>Amphibia</taxon>
        <taxon>Batrachia</taxon>
        <taxon>Anura</taxon>
        <taxon>Pelobatoidea</taxon>
        <taxon>Pelobatidae</taxon>
        <taxon>Pelobates</taxon>
    </lineage>
</organism>
<feature type="compositionally biased region" description="Polar residues" evidence="1">
    <location>
        <begin position="27"/>
        <end position="55"/>
    </location>
</feature>